<dbReference type="RefSeq" id="WP_310340534.1">
    <property type="nucleotide sequence ID" value="NZ_JAVDXO010000002.1"/>
</dbReference>
<comment type="caution">
    <text evidence="1">The sequence shown here is derived from an EMBL/GenBank/DDBJ whole genome shotgun (WGS) entry which is preliminary data.</text>
</comment>
<accession>A0ABU1ZKF5</accession>
<dbReference type="Gene3D" id="3.40.50.150">
    <property type="entry name" value="Vaccinia Virus protein VP39"/>
    <property type="match status" value="1"/>
</dbReference>
<organism evidence="1 2">
    <name type="scientific">Rhodoferax saidenbachensis</name>
    <dbReference type="NCBI Taxonomy" id="1484693"/>
    <lineage>
        <taxon>Bacteria</taxon>
        <taxon>Pseudomonadati</taxon>
        <taxon>Pseudomonadota</taxon>
        <taxon>Betaproteobacteria</taxon>
        <taxon>Burkholderiales</taxon>
        <taxon>Comamonadaceae</taxon>
        <taxon>Rhodoferax</taxon>
    </lineage>
</organism>
<evidence type="ECO:0000313" key="2">
    <source>
        <dbReference type="Proteomes" id="UP001268089"/>
    </source>
</evidence>
<keyword evidence="1" id="KW-0808">Transferase</keyword>
<reference evidence="1 2" key="1">
    <citation type="submission" date="2023-07" db="EMBL/GenBank/DDBJ databases">
        <title>Sorghum-associated microbial communities from plants grown in Nebraska, USA.</title>
        <authorList>
            <person name="Schachtman D."/>
        </authorList>
    </citation>
    <scope>NUCLEOTIDE SEQUENCE [LARGE SCALE GENOMIC DNA]</scope>
    <source>
        <strain evidence="1 2">BE308</strain>
    </source>
</reference>
<evidence type="ECO:0000313" key="1">
    <source>
        <dbReference type="EMBL" id="MDR7306028.1"/>
    </source>
</evidence>
<dbReference type="EMBL" id="JAVDXO010000002">
    <property type="protein sequence ID" value="MDR7306028.1"/>
    <property type="molecule type" value="Genomic_DNA"/>
</dbReference>
<dbReference type="GO" id="GO:0008168">
    <property type="term" value="F:methyltransferase activity"/>
    <property type="evidence" value="ECO:0007669"/>
    <property type="project" value="UniProtKB-KW"/>
</dbReference>
<dbReference type="Pfam" id="PF13489">
    <property type="entry name" value="Methyltransf_23"/>
    <property type="match status" value="1"/>
</dbReference>
<protein>
    <submittedName>
        <fullName evidence="1">2-polyprenyl-3-methyl-5-hydroxy-6-metoxy-1, 4-benzoquinol methylase</fullName>
    </submittedName>
</protein>
<dbReference type="InterPro" id="IPR029063">
    <property type="entry name" value="SAM-dependent_MTases_sf"/>
</dbReference>
<name>A0ABU1ZKF5_9BURK</name>
<dbReference type="GO" id="GO:0032259">
    <property type="term" value="P:methylation"/>
    <property type="evidence" value="ECO:0007669"/>
    <property type="project" value="UniProtKB-KW"/>
</dbReference>
<dbReference type="SUPFAM" id="SSF53335">
    <property type="entry name" value="S-adenosyl-L-methionine-dependent methyltransferases"/>
    <property type="match status" value="1"/>
</dbReference>
<dbReference type="CDD" id="cd02440">
    <property type="entry name" value="AdoMet_MTases"/>
    <property type="match status" value="1"/>
</dbReference>
<sequence>MSLPMSCPVCGGSVFALGAEVFDDRYGEPNRYQLACCNSCGHVATEPRFHEADLPRLYGTYYPRKKIRAFDVTAQAAEVRSSFASLKRWWNGTNNQGQYTVRSGEIMLDVGCGSGVSLLEAKALGATAFGIEADPNVKPIAAALGLKIHFGSLQDKPFPDQSFDLIVMNQVIEHLPDPDLTLQTLRERLMPNGRMVLVFPNTASLWRRLSGSRWINWHIPYHLHHFDRKSFTRMAKHCGLEVVRSRTITPNVWTLLQLRANRYQPQRGQPSPIWMVANRSESAPVTARKFGPLRGLIRVGALSLFAVFNRIVDLFGMGDSLLVELRRSEQ</sequence>
<dbReference type="Proteomes" id="UP001268089">
    <property type="component" value="Unassembled WGS sequence"/>
</dbReference>
<proteinExistence type="predicted"/>
<gene>
    <name evidence="1" type="ORF">J2X15_001306</name>
</gene>
<dbReference type="PANTHER" id="PTHR43861">
    <property type="entry name" value="TRANS-ACONITATE 2-METHYLTRANSFERASE-RELATED"/>
    <property type="match status" value="1"/>
</dbReference>
<keyword evidence="1" id="KW-0489">Methyltransferase</keyword>
<keyword evidence="2" id="KW-1185">Reference proteome</keyword>